<proteinExistence type="predicted"/>
<dbReference type="EMBL" id="BAABQM010000002">
    <property type="protein sequence ID" value="GAA5414717.1"/>
    <property type="molecule type" value="Genomic_DNA"/>
</dbReference>
<name>A0ABP9U968_9BACT</name>
<accession>A0ABP9U968</accession>
<comment type="caution">
    <text evidence="1">The sequence shown here is derived from an EMBL/GenBank/DDBJ whole genome shotgun (WGS) entry which is preliminary data.</text>
</comment>
<protein>
    <recommendedName>
        <fullName evidence="3">Pantothenate kinase</fullName>
    </recommendedName>
</protein>
<evidence type="ECO:0008006" key="3">
    <source>
        <dbReference type="Google" id="ProtNLM"/>
    </source>
</evidence>
<dbReference type="Gene3D" id="3.30.420.40">
    <property type="match status" value="1"/>
</dbReference>
<organism evidence="1 2">
    <name type="scientific">Ureaplasma ceti</name>
    <dbReference type="NCBI Taxonomy" id="3119530"/>
    <lineage>
        <taxon>Bacteria</taxon>
        <taxon>Bacillati</taxon>
        <taxon>Mycoplasmatota</taxon>
        <taxon>Mycoplasmoidales</taxon>
        <taxon>Mycoplasmoidaceae</taxon>
        <taxon>Ureaplasma</taxon>
    </lineage>
</organism>
<dbReference type="Proteomes" id="UP001449582">
    <property type="component" value="Unassembled WGS sequence"/>
</dbReference>
<evidence type="ECO:0000313" key="2">
    <source>
        <dbReference type="Proteomes" id="UP001449582"/>
    </source>
</evidence>
<reference evidence="1" key="1">
    <citation type="submission" date="2024-02" db="EMBL/GenBank/DDBJ databases">
        <title>Draft genome sequence of new strains in genus Ureaplasma.</title>
        <authorList>
            <person name="Nakajima Y."/>
            <person name="Segawa T."/>
        </authorList>
    </citation>
    <scope>NUCLEOTIDE SEQUENCE [LARGE SCALE GENOMIC DNA]</scope>
    <source>
        <strain evidence="1">OM1</strain>
    </source>
</reference>
<sequence length="245" mass="28251">MYYLYKINVIMKFYVDIGYTNIKIMSSEHDLQIYSVSKDNLQQIIKLAQNNNFIYIMNNNVVLQEILEQLAEQYKQIHLITTTEILSKLNLSDEFNKAEIGLDLLILMLYLKINNFENALLISCGSANVCLIWKQHNLYSVSINLGMELSQQSIAEKLYLPNVCEVNLQRGVNTLSALSLGNYLMLDGLIKSNRQIFNLEQDYCVLTGNTFNHETVQLLSEKNENVQYQTNLVLQTLKQVYGNLD</sequence>
<evidence type="ECO:0000313" key="1">
    <source>
        <dbReference type="EMBL" id="GAA5414717.1"/>
    </source>
</evidence>
<gene>
    <name evidence="1" type="ORF">UREOM_4280</name>
</gene>
<keyword evidence="2" id="KW-1185">Reference proteome</keyword>